<gene>
    <name evidence="3" type="ORF">SLS62_002063</name>
</gene>
<reference evidence="3 4" key="1">
    <citation type="submission" date="2024-02" db="EMBL/GenBank/DDBJ databases">
        <title>De novo assembly and annotation of 12 fungi associated with fruit tree decline syndrome in Ontario, Canada.</title>
        <authorList>
            <person name="Sulman M."/>
            <person name="Ellouze W."/>
            <person name="Ilyukhin E."/>
        </authorList>
    </citation>
    <scope>NUCLEOTIDE SEQUENCE [LARGE SCALE GENOMIC DNA]</scope>
    <source>
        <strain evidence="3 4">M11/M66-122</strain>
    </source>
</reference>
<protein>
    <submittedName>
        <fullName evidence="3">Uncharacterized protein</fullName>
    </submittedName>
</protein>
<sequence length="574" mass="64980">MKQRDEAIRLRVVDSEKAQHAMYDSGKMKADRDQLEHQLQNAIQREKLLQDRVDFSKEKVDTLKESIKNLHAESGHFREYHEELCSKYEKQDEKHYKEIRSLEEEIQTLRQTIQNLKTHTSPSSQSSEKADAFIAPSVPESTASVEEAAQDDSVSRVTDSIVFKGKTPNRLGYMSNPRKLTFSTPFKIEQFKDKATQSSSSSDDRGNTKTSGGALLHRLADEVGSDSSEPNNQVPAGTRKRAYSLMPSPFPAYDEKQTLSGPAHPADNEDDMGPNSNLFGNSSRTKNALGNPDREEDWTAEDVRAAIAHLYEMAKGIVFNLHKASIGPNVPDELLHIQEPEIWSLLNSLVYPDRPEAAAHTRFLLMTEQYRPYVIQRVMLDYIFKTIMTPDIFLGFSPDMDKQLRALQSQIVTFANVNQRSSNISRQRTIEEHAQLIKSIGDQKDSRKFRSSLVDHHARVLTNVLTPLQNSTVPDEMALKAMRILIRGAYNISMRIWSSGMTLHYFFPETGSKFLVATMEAKNGSVLGSSAEHLQFSQYRISLVIGPTLTLRDDRESSLLRTYGIRKAQVLVMK</sequence>
<comment type="caution">
    <text evidence="3">The sequence shown here is derived from an EMBL/GenBank/DDBJ whole genome shotgun (WGS) entry which is preliminary data.</text>
</comment>
<feature type="compositionally biased region" description="Polar residues" evidence="2">
    <location>
        <begin position="225"/>
        <end position="235"/>
    </location>
</feature>
<feature type="region of interest" description="Disordered" evidence="2">
    <location>
        <begin position="137"/>
        <end position="157"/>
    </location>
</feature>
<evidence type="ECO:0000256" key="1">
    <source>
        <dbReference type="SAM" id="Coils"/>
    </source>
</evidence>
<evidence type="ECO:0000313" key="4">
    <source>
        <dbReference type="Proteomes" id="UP001320420"/>
    </source>
</evidence>
<proteinExistence type="predicted"/>
<feature type="region of interest" description="Disordered" evidence="2">
    <location>
        <begin position="191"/>
        <end position="296"/>
    </location>
</feature>
<keyword evidence="1" id="KW-0175">Coiled coil</keyword>
<keyword evidence="4" id="KW-1185">Reference proteome</keyword>
<feature type="coiled-coil region" evidence="1">
    <location>
        <begin position="25"/>
        <end position="119"/>
    </location>
</feature>
<dbReference type="AlphaFoldDB" id="A0AAN9YR18"/>
<accession>A0AAN9YR18</accession>
<name>A0AAN9YR18_9PEZI</name>
<dbReference type="EMBL" id="JAKJXP020000010">
    <property type="protein sequence ID" value="KAK7755778.1"/>
    <property type="molecule type" value="Genomic_DNA"/>
</dbReference>
<dbReference type="Proteomes" id="UP001320420">
    <property type="component" value="Unassembled WGS sequence"/>
</dbReference>
<evidence type="ECO:0000313" key="3">
    <source>
        <dbReference type="EMBL" id="KAK7755778.1"/>
    </source>
</evidence>
<evidence type="ECO:0000256" key="2">
    <source>
        <dbReference type="SAM" id="MobiDB-lite"/>
    </source>
</evidence>
<organism evidence="3 4">
    <name type="scientific">Diatrype stigma</name>
    <dbReference type="NCBI Taxonomy" id="117547"/>
    <lineage>
        <taxon>Eukaryota</taxon>
        <taxon>Fungi</taxon>
        <taxon>Dikarya</taxon>
        <taxon>Ascomycota</taxon>
        <taxon>Pezizomycotina</taxon>
        <taxon>Sordariomycetes</taxon>
        <taxon>Xylariomycetidae</taxon>
        <taxon>Xylariales</taxon>
        <taxon>Diatrypaceae</taxon>
        <taxon>Diatrype</taxon>
    </lineage>
</organism>
<feature type="compositionally biased region" description="Polar residues" evidence="2">
    <location>
        <begin position="274"/>
        <end position="288"/>
    </location>
</feature>